<keyword evidence="3" id="KW-1185">Reference proteome</keyword>
<name>A0ABP8TIX3_9ACTN</name>
<reference evidence="3" key="1">
    <citation type="journal article" date="2019" name="Int. J. Syst. Evol. Microbiol.">
        <title>The Global Catalogue of Microorganisms (GCM) 10K type strain sequencing project: providing services to taxonomists for standard genome sequencing and annotation.</title>
        <authorList>
            <consortium name="The Broad Institute Genomics Platform"/>
            <consortium name="The Broad Institute Genome Sequencing Center for Infectious Disease"/>
            <person name="Wu L."/>
            <person name="Ma J."/>
        </authorList>
    </citation>
    <scope>NUCLEOTIDE SEQUENCE [LARGE SCALE GENOMIC DNA]</scope>
    <source>
        <strain evidence="3">JCM 17938</strain>
    </source>
</reference>
<dbReference type="Proteomes" id="UP001500212">
    <property type="component" value="Unassembled WGS sequence"/>
</dbReference>
<evidence type="ECO:0000313" key="3">
    <source>
        <dbReference type="Proteomes" id="UP001500212"/>
    </source>
</evidence>
<evidence type="ECO:0000313" key="2">
    <source>
        <dbReference type="EMBL" id="GAA4609374.1"/>
    </source>
</evidence>
<evidence type="ECO:0000256" key="1">
    <source>
        <dbReference type="SAM" id="Phobius"/>
    </source>
</evidence>
<keyword evidence="1" id="KW-0812">Transmembrane</keyword>
<keyword evidence="1" id="KW-0472">Membrane</keyword>
<dbReference type="EMBL" id="BAABHJ010000008">
    <property type="protein sequence ID" value="GAA4609374.1"/>
    <property type="molecule type" value="Genomic_DNA"/>
</dbReference>
<dbReference type="RefSeq" id="WP_345355426.1">
    <property type="nucleotide sequence ID" value="NZ_BAABHJ010000008.1"/>
</dbReference>
<sequence>MGLHGDPDDYGLPKVDIVVPDDARELDRDVLAYRRELRQKRRRERWQRIARPFTRYGLAAPFIASAVLVALISGVLMTVVSPRPTTHTVQVPPTGIVHHQPGDIGGGLPAGNLFVNGRRMPAATLINIAGVVLIVPRGCNCDAAVTHIAQQAVGQRLQTWLIADGRAGKDADDVRRLADTVPRGDAIPAEDPDRVLSTAYHAAPVGLTAVLVGPDRIIRDVVRGVQPDRNLTVRDLQALHTPS</sequence>
<organism evidence="2 3">
    <name type="scientific">Actinoallomurus liliacearum</name>
    <dbReference type="NCBI Taxonomy" id="1080073"/>
    <lineage>
        <taxon>Bacteria</taxon>
        <taxon>Bacillati</taxon>
        <taxon>Actinomycetota</taxon>
        <taxon>Actinomycetes</taxon>
        <taxon>Streptosporangiales</taxon>
        <taxon>Thermomonosporaceae</taxon>
        <taxon>Actinoallomurus</taxon>
    </lineage>
</organism>
<comment type="caution">
    <text evidence="2">The sequence shown here is derived from an EMBL/GenBank/DDBJ whole genome shotgun (WGS) entry which is preliminary data.</text>
</comment>
<proteinExistence type="predicted"/>
<gene>
    <name evidence="2" type="ORF">GCM10023195_37740</name>
</gene>
<feature type="transmembrane region" description="Helical" evidence="1">
    <location>
        <begin position="56"/>
        <end position="80"/>
    </location>
</feature>
<accession>A0ABP8TIX3</accession>
<protein>
    <submittedName>
        <fullName evidence="2">Uncharacterized protein</fullName>
    </submittedName>
</protein>
<keyword evidence="1" id="KW-1133">Transmembrane helix</keyword>